<dbReference type="Pfam" id="PF01261">
    <property type="entry name" value="AP_endonuc_2"/>
    <property type="match status" value="1"/>
</dbReference>
<organism evidence="2 3">
    <name type="scientific">Hydrogenispora ethanolica</name>
    <dbReference type="NCBI Taxonomy" id="1082276"/>
    <lineage>
        <taxon>Bacteria</taxon>
        <taxon>Bacillati</taxon>
        <taxon>Bacillota</taxon>
        <taxon>Hydrogenispora</taxon>
    </lineage>
</organism>
<dbReference type="InterPro" id="IPR050312">
    <property type="entry name" value="IolE/XylAMocC-like"/>
</dbReference>
<dbReference type="PANTHER" id="PTHR12110">
    <property type="entry name" value="HYDROXYPYRUVATE ISOMERASE"/>
    <property type="match status" value="1"/>
</dbReference>
<dbReference type="OrthoDB" id="9786584at2"/>
<dbReference type="Proteomes" id="UP000295008">
    <property type="component" value="Unassembled WGS sequence"/>
</dbReference>
<keyword evidence="3" id="KW-1185">Reference proteome</keyword>
<dbReference type="InterPro" id="IPR036237">
    <property type="entry name" value="Xyl_isomerase-like_sf"/>
</dbReference>
<dbReference type="InterPro" id="IPR013022">
    <property type="entry name" value="Xyl_isomerase-like_TIM-brl"/>
</dbReference>
<gene>
    <name evidence="2" type="ORF">EDC14_101279</name>
</gene>
<dbReference type="EMBL" id="SLUN01000012">
    <property type="protein sequence ID" value="TCL69382.1"/>
    <property type="molecule type" value="Genomic_DNA"/>
</dbReference>
<dbReference type="SUPFAM" id="SSF51658">
    <property type="entry name" value="Xylose isomerase-like"/>
    <property type="match status" value="1"/>
</dbReference>
<dbReference type="RefSeq" id="WP_132014399.1">
    <property type="nucleotide sequence ID" value="NZ_SLUN01000012.1"/>
</dbReference>
<dbReference type="Gene3D" id="3.20.20.150">
    <property type="entry name" value="Divalent-metal-dependent TIM barrel enzymes"/>
    <property type="match status" value="1"/>
</dbReference>
<protein>
    <submittedName>
        <fullName evidence="2">Sugar phosphate isomerase/epimerase</fullName>
    </submittedName>
</protein>
<proteinExistence type="predicted"/>
<keyword evidence="2" id="KW-0413">Isomerase</keyword>
<evidence type="ECO:0000259" key="1">
    <source>
        <dbReference type="Pfam" id="PF01261"/>
    </source>
</evidence>
<feature type="domain" description="Xylose isomerase-like TIM barrel" evidence="1">
    <location>
        <begin position="19"/>
        <end position="268"/>
    </location>
</feature>
<accession>A0A4R1RTR3</accession>
<reference evidence="2 3" key="1">
    <citation type="submission" date="2019-03" db="EMBL/GenBank/DDBJ databases">
        <title>Genomic Encyclopedia of Type Strains, Phase IV (KMG-IV): sequencing the most valuable type-strain genomes for metagenomic binning, comparative biology and taxonomic classification.</title>
        <authorList>
            <person name="Goeker M."/>
        </authorList>
    </citation>
    <scope>NUCLEOTIDE SEQUENCE [LARGE SCALE GENOMIC DNA]</scope>
    <source>
        <strain evidence="2 3">LX-B</strain>
    </source>
</reference>
<dbReference type="PANTHER" id="PTHR12110:SF21">
    <property type="entry name" value="XYLOSE ISOMERASE-LIKE TIM BARREL DOMAIN-CONTAINING PROTEIN"/>
    <property type="match status" value="1"/>
</dbReference>
<evidence type="ECO:0000313" key="3">
    <source>
        <dbReference type="Proteomes" id="UP000295008"/>
    </source>
</evidence>
<sequence>MKFAICNELFENWDFQKVVQLVAKTGYQGLELAPFTIAETVTEVSAARRGELRRIAEDAGITIAGLHWLLVKPAGLYINHPDATVRLRTVDYLRQLIDFCADLGGEIMVFGSPNQRRIQPETGYETGRRLAIESFLSCAQTASERGVTICLEALPTSQTNFLNTNAEVRAVVQAINHPNIQMMLDVKSMCSEELPLPRNIMACQDHFRHFHANDANMRGPGFGEVDFRPIMKTLRQLGYQGYVSVEVFDFRPDPETIAVQSLNYLKSCLNDAAQKND</sequence>
<name>A0A4R1RTR3_HYDET</name>
<dbReference type="AlphaFoldDB" id="A0A4R1RTR3"/>
<comment type="caution">
    <text evidence="2">The sequence shown here is derived from an EMBL/GenBank/DDBJ whole genome shotgun (WGS) entry which is preliminary data.</text>
</comment>
<dbReference type="GO" id="GO:0016853">
    <property type="term" value="F:isomerase activity"/>
    <property type="evidence" value="ECO:0007669"/>
    <property type="project" value="UniProtKB-KW"/>
</dbReference>
<evidence type="ECO:0000313" key="2">
    <source>
        <dbReference type="EMBL" id="TCL69382.1"/>
    </source>
</evidence>